<dbReference type="OrthoDB" id="9131762at2"/>
<dbReference type="GO" id="GO:0005737">
    <property type="term" value="C:cytoplasm"/>
    <property type="evidence" value="ECO:0007669"/>
    <property type="project" value="UniProtKB-UniRule"/>
</dbReference>
<evidence type="ECO:0000256" key="2">
    <source>
        <dbReference type="ARBA" id="ARBA00009035"/>
    </source>
</evidence>
<dbReference type="PANTHER" id="PTHR38772:SF1">
    <property type="entry name" value="NUCLEOID-ASSOCIATED PROTEIN YEJK"/>
    <property type="match status" value="1"/>
</dbReference>
<dbReference type="RefSeq" id="WP_096993728.1">
    <property type="nucleotide sequence ID" value="NZ_JBHSII010000001.1"/>
</dbReference>
<keyword evidence="6" id="KW-1185">Reference proteome</keyword>
<protein>
    <recommendedName>
        <fullName evidence="4">Nucleoid-associated protein VTH8203_02186</fullName>
    </recommendedName>
</protein>
<name>A0A240EJ07_9VIBR</name>
<evidence type="ECO:0000256" key="1">
    <source>
        <dbReference type="ARBA" id="ARBA00004453"/>
    </source>
</evidence>
<dbReference type="HAMAP" id="MF_00730">
    <property type="entry name" value="NdpA"/>
    <property type="match status" value="1"/>
</dbReference>
<sequence>MSLNLSNVILHQLAINEQEELIVHYREALLPNDHSTESLVAELHRVFNSKAGKGFGSFTQESDFQIWLNELLKSDKDFYTFSQDSAERLKTELAKYPFAEAGTLVMAQYQSLATDYLFIGLLPSYNSLQITEGLNIGSIDYLDIAKMDIAARIDLTSYDIDKSSNRYLTYIKGRVGRKVSDFFLDFLQAQVGLDTKQQNTILMQAVEDYCADAQLDKDETVSYKKQVFDYCSDQLKSGDEVQIRELSGELPSNEGTSFLDYTQEQGYGLEESFPADRSTVRKLTKYVGAGGGLNLSFDSLLLGERVFYDPETDTLTIKGTPPNLRDQLTRNR</sequence>
<evidence type="ECO:0000256" key="3">
    <source>
        <dbReference type="ARBA" id="ARBA00022490"/>
    </source>
</evidence>
<dbReference type="GO" id="GO:0043590">
    <property type="term" value="C:bacterial nucleoid"/>
    <property type="evidence" value="ECO:0007669"/>
    <property type="project" value="TreeGrafter"/>
</dbReference>
<evidence type="ECO:0000313" key="5">
    <source>
        <dbReference type="EMBL" id="SNX48566.1"/>
    </source>
</evidence>
<dbReference type="InterPro" id="IPR007358">
    <property type="entry name" value="Nucleoid_associated_NdpA"/>
</dbReference>
<accession>A0A240EJ07</accession>
<proteinExistence type="inferred from homology"/>
<reference evidence="6" key="1">
    <citation type="submission" date="2016-06" db="EMBL/GenBank/DDBJ databases">
        <authorList>
            <person name="Rodrigo-Torres L."/>
            <person name="Arahal R.D."/>
            <person name="Lucena T."/>
        </authorList>
    </citation>
    <scope>NUCLEOTIDE SEQUENCE [LARGE SCALE GENOMIC DNA]</scope>
    <source>
        <strain evidence="6">CECT8203</strain>
    </source>
</reference>
<dbReference type="EMBL" id="OANU01000029">
    <property type="protein sequence ID" value="SNX48566.1"/>
    <property type="molecule type" value="Genomic_DNA"/>
</dbReference>
<evidence type="ECO:0000313" key="6">
    <source>
        <dbReference type="Proteomes" id="UP000219336"/>
    </source>
</evidence>
<dbReference type="PANTHER" id="PTHR38772">
    <property type="match status" value="1"/>
</dbReference>
<dbReference type="Pfam" id="PF04245">
    <property type="entry name" value="NA37"/>
    <property type="match status" value="1"/>
</dbReference>
<evidence type="ECO:0000256" key="4">
    <source>
        <dbReference type="HAMAP-Rule" id="MF_00730"/>
    </source>
</evidence>
<comment type="similarity">
    <text evidence="2 4">Belongs to the YejK family.</text>
</comment>
<dbReference type="GO" id="GO:0003690">
    <property type="term" value="F:double-stranded DNA binding"/>
    <property type="evidence" value="ECO:0007669"/>
    <property type="project" value="TreeGrafter"/>
</dbReference>
<dbReference type="AlphaFoldDB" id="A0A240EJ07"/>
<keyword evidence="3 4" id="KW-0963">Cytoplasm</keyword>
<organism evidence="5 6">
    <name type="scientific">Vibrio thalassae</name>
    <dbReference type="NCBI Taxonomy" id="1243014"/>
    <lineage>
        <taxon>Bacteria</taxon>
        <taxon>Pseudomonadati</taxon>
        <taxon>Pseudomonadota</taxon>
        <taxon>Gammaproteobacteria</taxon>
        <taxon>Vibrionales</taxon>
        <taxon>Vibrionaceae</taxon>
        <taxon>Vibrio</taxon>
    </lineage>
</organism>
<dbReference type="Proteomes" id="UP000219336">
    <property type="component" value="Unassembled WGS sequence"/>
</dbReference>
<dbReference type="GO" id="GO:0003727">
    <property type="term" value="F:single-stranded RNA binding"/>
    <property type="evidence" value="ECO:0007669"/>
    <property type="project" value="TreeGrafter"/>
</dbReference>
<gene>
    <name evidence="5" type="primary">yejK</name>
    <name evidence="5" type="ORF">VTH8203_02186</name>
</gene>
<comment type="subcellular location">
    <subcellularLocation>
        <location evidence="1 4">Cytoplasm</location>
        <location evidence="1 4">Nucleoid</location>
    </subcellularLocation>
</comment>
<dbReference type="NCBIfam" id="NF001557">
    <property type="entry name" value="PRK00378.1"/>
    <property type="match status" value="1"/>
</dbReference>